<feature type="region of interest" description="Disordered" evidence="1">
    <location>
        <begin position="25"/>
        <end position="54"/>
    </location>
</feature>
<dbReference type="EMBL" id="JAPNTZ010000002">
    <property type="protein sequence ID" value="MCY1137841.1"/>
    <property type="molecule type" value="Genomic_DNA"/>
</dbReference>
<evidence type="ECO:0000256" key="1">
    <source>
        <dbReference type="SAM" id="MobiDB-lite"/>
    </source>
</evidence>
<feature type="transmembrane region" description="Helical" evidence="2">
    <location>
        <begin position="62"/>
        <end position="87"/>
    </location>
</feature>
<proteinExistence type="predicted"/>
<keyword evidence="2" id="KW-0472">Membrane</keyword>
<comment type="caution">
    <text evidence="3">The sequence shown here is derived from an EMBL/GenBank/DDBJ whole genome shotgun (WGS) entry which is preliminary data.</text>
</comment>
<keyword evidence="2" id="KW-0812">Transmembrane</keyword>
<name>A0ABT4AUA8_9ACTN</name>
<gene>
    <name evidence="3" type="ORF">OWR29_07520</name>
</gene>
<accession>A0ABT4AUA8</accession>
<evidence type="ECO:0000313" key="3">
    <source>
        <dbReference type="EMBL" id="MCY1137841.1"/>
    </source>
</evidence>
<keyword evidence="2" id="KW-1133">Transmembrane helix</keyword>
<dbReference type="RefSeq" id="WP_267561772.1">
    <property type="nucleotide sequence ID" value="NZ_JAPNTZ010000002.1"/>
</dbReference>
<feature type="compositionally biased region" description="Basic residues" evidence="1">
    <location>
        <begin position="42"/>
        <end position="53"/>
    </location>
</feature>
<evidence type="ECO:0000313" key="4">
    <source>
        <dbReference type="Proteomes" id="UP001151002"/>
    </source>
</evidence>
<dbReference type="Proteomes" id="UP001151002">
    <property type="component" value="Unassembled WGS sequence"/>
</dbReference>
<sequence length="277" mass="28478">MRYGTPPRPAHRATADGGLVLLVRGIGSGGQHRPPPAPPPSRVRRAPARRRAARTGVEPQRAVLWLTQGIAGVILLGLALTIGFLILASDRHQQQSVTPVAPATPDLGQVFPGDEIRPAGATGAYRIEMRHLDADCATATTGRLGAVLLGHGCSEVVRAGLTAPYGDYQVTAGVFTLADASAAAEVDDLVRGLVETGDGGFTTVPAGPADASTAQVGWRTRGNFLLYCVITRPDGHLVPADDPYAARITAELVDTHLGGSVAGAPAPPQPPGVLAAS</sequence>
<evidence type="ECO:0000256" key="2">
    <source>
        <dbReference type="SAM" id="Phobius"/>
    </source>
</evidence>
<reference evidence="3" key="1">
    <citation type="submission" date="2022-11" db="EMBL/GenBank/DDBJ databases">
        <authorList>
            <person name="Somphong A."/>
            <person name="Phongsopitanun W."/>
        </authorList>
    </citation>
    <scope>NUCLEOTIDE SEQUENCE</scope>
    <source>
        <strain evidence="3">Pm04-4</strain>
    </source>
</reference>
<protein>
    <submittedName>
        <fullName evidence="3">Uncharacterized protein</fullName>
    </submittedName>
</protein>
<keyword evidence="4" id="KW-1185">Reference proteome</keyword>
<organism evidence="3 4">
    <name type="scientific">Paractinoplanes pyxinae</name>
    <dbReference type="NCBI Taxonomy" id="2997416"/>
    <lineage>
        <taxon>Bacteria</taxon>
        <taxon>Bacillati</taxon>
        <taxon>Actinomycetota</taxon>
        <taxon>Actinomycetes</taxon>
        <taxon>Micromonosporales</taxon>
        <taxon>Micromonosporaceae</taxon>
        <taxon>Paractinoplanes</taxon>
    </lineage>
</organism>